<evidence type="ECO:0000313" key="2">
    <source>
        <dbReference type="EMBL" id="RVW96958.1"/>
    </source>
</evidence>
<comment type="caution">
    <text evidence="2">The sequence shown here is derived from an EMBL/GenBank/DDBJ whole genome shotgun (WGS) entry which is preliminary data.</text>
</comment>
<dbReference type="EMBL" id="QGNW01000104">
    <property type="protein sequence ID" value="RVW96958.1"/>
    <property type="molecule type" value="Genomic_DNA"/>
</dbReference>
<feature type="compositionally biased region" description="Basic and acidic residues" evidence="1">
    <location>
        <begin position="106"/>
        <end position="128"/>
    </location>
</feature>
<feature type="region of interest" description="Disordered" evidence="1">
    <location>
        <begin position="1"/>
        <end position="23"/>
    </location>
</feature>
<proteinExistence type="predicted"/>
<dbReference type="AlphaFoldDB" id="A0A438IJR7"/>
<reference evidence="2 3" key="1">
    <citation type="journal article" date="2018" name="PLoS Genet.">
        <title>Population sequencing reveals clonal diversity and ancestral inbreeding in the grapevine cultivar Chardonnay.</title>
        <authorList>
            <person name="Roach M.J."/>
            <person name="Johnson D.L."/>
            <person name="Bohlmann J."/>
            <person name="van Vuuren H.J."/>
            <person name="Jones S.J."/>
            <person name="Pretorius I.S."/>
            <person name="Schmidt S.A."/>
            <person name="Borneman A.R."/>
        </authorList>
    </citation>
    <scope>NUCLEOTIDE SEQUENCE [LARGE SCALE GENOMIC DNA]</scope>
    <source>
        <strain evidence="3">cv. Chardonnay</strain>
        <tissue evidence="2">Leaf</tissue>
    </source>
</reference>
<name>A0A438IJR7_VITVI</name>
<dbReference type="Proteomes" id="UP000288805">
    <property type="component" value="Unassembled WGS sequence"/>
</dbReference>
<feature type="region of interest" description="Disordered" evidence="1">
    <location>
        <begin position="106"/>
        <end position="150"/>
    </location>
</feature>
<protein>
    <submittedName>
        <fullName evidence="2">Uncharacterized protein</fullName>
    </submittedName>
</protein>
<feature type="compositionally biased region" description="Basic and acidic residues" evidence="1">
    <location>
        <begin position="1"/>
        <end position="12"/>
    </location>
</feature>
<gene>
    <name evidence="2" type="ORF">CK203_032310</name>
</gene>
<evidence type="ECO:0000256" key="1">
    <source>
        <dbReference type="SAM" id="MobiDB-lite"/>
    </source>
</evidence>
<evidence type="ECO:0000313" key="3">
    <source>
        <dbReference type="Proteomes" id="UP000288805"/>
    </source>
</evidence>
<accession>A0A438IJR7</accession>
<sequence length="441" mass="49465">MKGRSREEESAARKGKAPMVQMEDFTQGEKTMDSRRCGPDSSFQAQLAVMDNGVAASLFPYGAQRHLAKSAIWKWMAGWDLNRYEVSERVPSSIVFCQGYATASRKEETSTSRGEMDSRKSQLEDDKGGFTGRAGYDPCGSSVTKSPSIPRTRGKEIILGGNCEIPGVENLEESQSFSSQPPEPYSSPFCDVGPLNFVGIPVHVEEENQRVVSNQMFERSTPGKSSNLMSGSPGVNAASPPEDFLIDGLSPRKMAKVREVLCSLDIKETKKEKCDRRLVGSVWTVRNKDWVILPACGASGGILFIWDSKKLCKEEVVLGSFSISVKFALEGCGPLWISAVYGPNSPSLRKDFWVELYDIYALSPRHSRNPYQKDLGSLANCFGYQPFMWGPTPFRFENMWLQHPSFKENFRNWWRGFQGNGWEGHKFMRRLQFVKAKEGME</sequence>
<organism evidence="2 3">
    <name type="scientific">Vitis vinifera</name>
    <name type="common">Grape</name>
    <dbReference type="NCBI Taxonomy" id="29760"/>
    <lineage>
        <taxon>Eukaryota</taxon>
        <taxon>Viridiplantae</taxon>
        <taxon>Streptophyta</taxon>
        <taxon>Embryophyta</taxon>
        <taxon>Tracheophyta</taxon>
        <taxon>Spermatophyta</taxon>
        <taxon>Magnoliopsida</taxon>
        <taxon>eudicotyledons</taxon>
        <taxon>Gunneridae</taxon>
        <taxon>Pentapetalae</taxon>
        <taxon>rosids</taxon>
        <taxon>Vitales</taxon>
        <taxon>Vitaceae</taxon>
        <taxon>Viteae</taxon>
        <taxon>Vitis</taxon>
    </lineage>
</organism>